<accession>A0AAV4IIT2</accession>
<evidence type="ECO:0000256" key="1">
    <source>
        <dbReference type="SAM" id="MobiDB-lite"/>
    </source>
</evidence>
<name>A0AAV4IIT2_9GAST</name>
<reference evidence="2 3" key="1">
    <citation type="journal article" date="2021" name="Elife">
        <title>Chloroplast acquisition without the gene transfer in kleptoplastic sea slugs, Plakobranchus ocellatus.</title>
        <authorList>
            <person name="Maeda T."/>
            <person name="Takahashi S."/>
            <person name="Yoshida T."/>
            <person name="Shimamura S."/>
            <person name="Takaki Y."/>
            <person name="Nagai Y."/>
            <person name="Toyoda A."/>
            <person name="Suzuki Y."/>
            <person name="Arimoto A."/>
            <person name="Ishii H."/>
            <person name="Satoh N."/>
            <person name="Nishiyama T."/>
            <person name="Hasebe M."/>
            <person name="Maruyama T."/>
            <person name="Minagawa J."/>
            <person name="Obokata J."/>
            <person name="Shigenobu S."/>
        </authorList>
    </citation>
    <scope>NUCLEOTIDE SEQUENCE [LARGE SCALE GENOMIC DNA]</scope>
</reference>
<dbReference type="Proteomes" id="UP000762676">
    <property type="component" value="Unassembled WGS sequence"/>
</dbReference>
<proteinExistence type="predicted"/>
<gene>
    <name evidence="2" type="ORF">ElyMa_006611200</name>
</gene>
<evidence type="ECO:0000313" key="2">
    <source>
        <dbReference type="EMBL" id="GFS09067.1"/>
    </source>
</evidence>
<evidence type="ECO:0000313" key="3">
    <source>
        <dbReference type="Proteomes" id="UP000762676"/>
    </source>
</evidence>
<sequence length="156" mass="17271">MIVSYKILEPELFKNQDGNASGGEFSLQKPFEDSDGVQERAGGKKPELEDNGDHHDLETADEAKEEPQQHVDVNKVVQAMATRFALNFSYTLNTSPWKLAISWATPREIHPENAKELAVLLSASFDADEIPVSPSAILDFLRYGLRPLSGPVAHKI</sequence>
<protein>
    <submittedName>
        <fullName evidence="2">Glycosaminoglycan xylosylkinase-like isoform X1</fullName>
    </submittedName>
</protein>
<comment type="caution">
    <text evidence="2">The sequence shown here is derived from an EMBL/GenBank/DDBJ whole genome shotgun (WGS) entry which is preliminary data.</text>
</comment>
<feature type="region of interest" description="Disordered" evidence="1">
    <location>
        <begin position="9"/>
        <end position="71"/>
    </location>
</feature>
<organism evidence="2 3">
    <name type="scientific">Elysia marginata</name>
    <dbReference type="NCBI Taxonomy" id="1093978"/>
    <lineage>
        <taxon>Eukaryota</taxon>
        <taxon>Metazoa</taxon>
        <taxon>Spiralia</taxon>
        <taxon>Lophotrochozoa</taxon>
        <taxon>Mollusca</taxon>
        <taxon>Gastropoda</taxon>
        <taxon>Heterobranchia</taxon>
        <taxon>Euthyneura</taxon>
        <taxon>Panpulmonata</taxon>
        <taxon>Sacoglossa</taxon>
        <taxon>Placobranchoidea</taxon>
        <taxon>Plakobranchidae</taxon>
        <taxon>Elysia</taxon>
    </lineage>
</organism>
<dbReference type="AlphaFoldDB" id="A0AAV4IIT2"/>
<keyword evidence="3" id="KW-1185">Reference proteome</keyword>
<dbReference type="EMBL" id="BMAT01013280">
    <property type="protein sequence ID" value="GFS09067.1"/>
    <property type="molecule type" value="Genomic_DNA"/>
</dbReference>
<feature type="compositionally biased region" description="Basic and acidic residues" evidence="1">
    <location>
        <begin position="37"/>
        <end position="71"/>
    </location>
</feature>